<accession>A0A3B0VMY0</accession>
<evidence type="ECO:0000256" key="1">
    <source>
        <dbReference type="ARBA" id="ARBA00022679"/>
    </source>
</evidence>
<dbReference type="SUPFAM" id="SSF53448">
    <property type="entry name" value="Nucleotide-diphospho-sugar transferases"/>
    <property type="match status" value="1"/>
</dbReference>
<reference evidence="3" key="1">
    <citation type="submission" date="2018-06" db="EMBL/GenBank/DDBJ databases">
        <authorList>
            <person name="Zhirakovskaya E."/>
        </authorList>
    </citation>
    <scope>NUCLEOTIDE SEQUENCE</scope>
</reference>
<protein>
    <submittedName>
        <fullName evidence="3">3-deoxy-manno-octulosonate cytidylyltransferase</fullName>
        <ecNumber evidence="3">2.7.7.38</ecNumber>
    </submittedName>
</protein>
<keyword evidence="2 3" id="KW-0548">Nucleotidyltransferase</keyword>
<organism evidence="3">
    <name type="scientific">hydrothermal vent metagenome</name>
    <dbReference type="NCBI Taxonomy" id="652676"/>
    <lineage>
        <taxon>unclassified sequences</taxon>
        <taxon>metagenomes</taxon>
        <taxon>ecological metagenomes</taxon>
    </lineage>
</organism>
<dbReference type="NCBIfam" id="NF003952">
    <property type="entry name" value="PRK05450.1-5"/>
    <property type="match status" value="1"/>
</dbReference>
<dbReference type="NCBIfam" id="TIGR00466">
    <property type="entry name" value="kdsB"/>
    <property type="match status" value="1"/>
</dbReference>
<name>A0A3B0VMY0_9ZZZZ</name>
<dbReference type="CDD" id="cd02517">
    <property type="entry name" value="CMP-KDO-Synthetase"/>
    <property type="match status" value="1"/>
</dbReference>
<dbReference type="AlphaFoldDB" id="A0A3B0VMY0"/>
<dbReference type="EMBL" id="UOEZ01000067">
    <property type="protein sequence ID" value="VAW38219.1"/>
    <property type="molecule type" value="Genomic_DNA"/>
</dbReference>
<dbReference type="PANTHER" id="PTHR42866">
    <property type="entry name" value="3-DEOXY-MANNO-OCTULOSONATE CYTIDYLYLTRANSFERASE"/>
    <property type="match status" value="1"/>
</dbReference>
<dbReference type="GO" id="GO:0005829">
    <property type="term" value="C:cytosol"/>
    <property type="evidence" value="ECO:0007669"/>
    <property type="project" value="TreeGrafter"/>
</dbReference>
<dbReference type="EC" id="2.7.7.38" evidence="3"/>
<proteinExistence type="predicted"/>
<dbReference type="InterPro" id="IPR003329">
    <property type="entry name" value="Cytidylyl_trans"/>
</dbReference>
<dbReference type="GO" id="GO:0008690">
    <property type="term" value="F:3-deoxy-manno-octulosonate cytidylyltransferase activity"/>
    <property type="evidence" value="ECO:0007669"/>
    <property type="project" value="UniProtKB-EC"/>
</dbReference>
<keyword evidence="1 3" id="KW-0808">Transferase</keyword>
<evidence type="ECO:0000313" key="3">
    <source>
        <dbReference type="EMBL" id="VAW38219.1"/>
    </source>
</evidence>
<evidence type="ECO:0000256" key="2">
    <source>
        <dbReference type="ARBA" id="ARBA00022695"/>
    </source>
</evidence>
<dbReference type="Gene3D" id="3.90.550.10">
    <property type="entry name" value="Spore Coat Polysaccharide Biosynthesis Protein SpsA, Chain A"/>
    <property type="match status" value="1"/>
</dbReference>
<dbReference type="NCBIfam" id="NF003950">
    <property type="entry name" value="PRK05450.1-3"/>
    <property type="match status" value="1"/>
</dbReference>
<dbReference type="InterPro" id="IPR004528">
    <property type="entry name" value="KdsB"/>
</dbReference>
<dbReference type="PANTHER" id="PTHR42866:SF2">
    <property type="entry name" value="3-DEOXY-MANNO-OCTULOSONATE CYTIDYLYLTRANSFERASE, MITOCHONDRIAL"/>
    <property type="match status" value="1"/>
</dbReference>
<gene>
    <name evidence="3" type="ORF">MNBD_DELTA02-761</name>
</gene>
<sequence>MIQWVSERTALAESVEAVSVATDDERIREAVEAYGGKVVMTSAGCLSGTERVAEAARACDADIIVNVQGDEPLVEPALIDALVAPMLADSSIGLATPATLIKTEAEYLDTNTVKVVLDREGNALYFSRSPVPNHRDGFKLDEYAIYKHIGLYVYRREVLERLAGLAPTPLERSEGLEQLRALEHGIKIRVVMTAYSPESVDTPEDLVRVRKIMQAL</sequence>
<dbReference type="InterPro" id="IPR029044">
    <property type="entry name" value="Nucleotide-diphossugar_trans"/>
</dbReference>
<dbReference type="Pfam" id="PF02348">
    <property type="entry name" value="CTP_transf_3"/>
    <property type="match status" value="1"/>
</dbReference>